<comment type="caution">
    <text evidence="3">The sequence shown here is derived from an EMBL/GenBank/DDBJ whole genome shotgun (WGS) entry which is preliminary data.</text>
</comment>
<feature type="chain" id="PRO_5019536371" evidence="2">
    <location>
        <begin position="28"/>
        <end position="343"/>
    </location>
</feature>
<dbReference type="PANTHER" id="PTHR39335:SF1">
    <property type="entry name" value="BLL4220 PROTEIN"/>
    <property type="match status" value="1"/>
</dbReference>
<dbReference type="AlphaFoldDB" id="A0A402BJ87"/>
<feature type="compositionally biased region" description="Low complexity" evidence="1">
    <location>
        <begin position="41"/>
        <end position="62"/>
    </location>
</feature>
<dbReference type="PROSITE" id="PS51257">
    <property type="entry name" value="PROKAR_LIPOPROTEIN"/>
    <property type="match status" value="1"/>
</dbReference>
<dbReference type="OrthoDB" id="9800666at2"/>
<organism evidence="3 4">
    <name type="scientific">Dictyobacter alpinus</name>
    <dbReference type="NCBI Taxonomy" id="2014873"/>
    <lineage>
        <taxon>Bacteria</taxon>
        <taxon>Bacillati</taxon>
        <taxon>Chloroflexota</taxon>
        <taxon>Ktedonobacteria</taxon>
        <taxon>Ktedonobacterales</taxon>
        <taxon>Dictyobacteraceae</taxon>
        <taxon>Dictyobacter</taxon>
    </lineage>
</organism>
<name>A0A402BJ87_9CHLR</name>
<feature type="region of interest" description="Disordered" evidence="1">
    <location>
        <begin position="31"/>
        <end position="62"/>
    </location>
</feature>
<keyword evidence="4" id="KW-1185">Reference proteome</keyword>
<proteinExistence type="predicted"/>
<evidence type="ECO:0000313" key="3">
    <source>
        <dbReference type="EMBL" id="GCE31367.1"/>
    </source>
</evidence>
<dbReference type="PANTHER" id="PTHR39335">
    <property type="entry name" value="BLL4220 PROTEIN"/>
    <property type="match status" value="1"/>
</dbReference>
<evidence type="ECO:0000256" key="2">
    <source>
        <dbReference type="SAM" id="SignalP"/>
    </source>
</evidence>
<dbReference type="EMBL" id="BIFT01000002">
    <property type="protein sequence ID" value="GCE31367.1"/>
    <property type="molecule type" value="Genomic_DNA"/>
</dbReference>
<gene>
    <name evidence="3" type="ORF">KDA_68510</name>
</gene>
<keyword evidence="3" id="KW-0449">Lipoprotein</keyword>
<evidence type="ECO:0000256" key="1">
    <source>
        <dbReference type="SAM" id="MobiDB-lite"/>
    </source>
</evidence>
<keyword evidence="2" id="KW-0732">Signal</keyword>
<dbReference type="RefSeq" id="WP_126631343.1">
    <property type="nucleotide sequence ID" value="NZ_BIFT01000002.1"/>
</dbReference>
<dbReference type="GO" id="GO:0043448">
    <property type="term" value="P:alkane catabolic process"/>
    <property type="evidence" value="ECO:0007669"/>
    <property type="project" value="TreeGrafter"/>
</dbReference>
<evidence type="ECO:0000313" key="4">
    <source>
        <dbReference type="Proteomes" id="UP000287171"/>
    </source>
</evidence>
<accession>A0A402BJ87</accession>
<feature type="signal peptide" evidence="2">
    <location>
        <begin position="1"/>
        <end position="27"/>
    </location>
</feature>
<dbReference type="Pfam" id="PF03640">
    <property type="entry name" value="Lipoprotein_15"/>
    <property type="match status" value="2"/>
</dbReference>
<dbReference type="InterPro" id="IPR005297">
    <property type="entry name" value="Lipoprotein_repeat"/>
</dbReference>
<feature type="compositionally biased region" description="Polar residues" evidence="1">
    <location>
        <begin position="31"/>
        <end position="40"/>
    </location>
</feature>
<reference evidence="4" key="1">
    <citation type="submission" date="2018-12" db="EMBL/GenBank/DDBJ databases">
        <title>Tengunoibacter tsumagoiensis gen. nov., sp. nov., Dictyobacter kobayashii sp. nov., D. alpinus sp. nov., and D. joshuensis sp. nov. and description of Dictyobacteraceae fam. nov. within the order Ktedonobacterales isolated from Tengu-no-mugimeshi.</title>
        <authorList>
            <person name="Wang C.M."/>
            <person name="Zheng Y."/>
            <person name="Sakai Y."/>
            <person name="Toyoda A."/>
            <person name="Minakuchi Y."/>
            <person name="Abe K."/>
            <person name="Yokota A."/>
            <person name="Yabe S."/>
        </authorList>
    </citation>
    <scope>NUCLEOTIDE SEQUENCE [LARGE SCALE GENOMIC DNA]</scope>
    <source>
        <strain evidence="4">Uno16</strain>
    </source>
</reference>
<dbReference type="Proteomes" id="UP000287171">
    <property type="component" value="Unassembled WGS sequence"/>
</dbReference>
<protein>
    <submittedName>
        <fullName evidence="3">Lipoprotein</fullName>
    </submittedName>
</protein>
<sequence length="343" mass="36606">MKTFRHLGSFVLMILLAILLTACSGMGNQATTAPTPKQDMNNGAPATNANNGYTTNGTPTATGQMDNMQGIVITANPTGDMNAFIHTGIAMVNGKQAPVLLNNKDFAVYTYKPDPALQSTCTGDCAKDWPPVLAPKGMMTVSSSMALPKQLSVHQTANGAQVFYDGHALYTYAEDKQAGQAMGNGEDMDWYLVDAPINTAANTPAPPANTNMMKQGIVVTPDAAGNMDAFIHTGKAAINGNQVHVLLTNKNFALYYYKPDPMLQSTCTGDCAKDWPPVLAPKGMMTVSSSVALPKQLSVHQTANGAQVFYDGHALYTYAEDKQANNAQGRGEDMSWYMVGFLL</sequence>